<dbReference type="SUPFAM" id="SSF48371">
    <property type="entry name" value="ARM repeat"/>
    <property type="match status" value="1"/>
</dbReference>
<evidence type="ECO:0000313" key="2">
    <source>
        <dbReference type="Proteomes" id="UP000076532"/>
    </source>
</evidence>
<organism evidence="1 2">
    <name type="scientific">Athelia psychrophila</name>
    <dbReference type="NCBI Taxonomy" id="1759441"/>
    <lineage>
        <taxon>Eukaryota</taxon>
        <taxon>Fungi</taxon>
        <taxon>Dikarya</taxon>
        <taxon>Basidiomycota</taxon>
        <taxon>Agaricomycotina</taxon>
        <taxon>Agaricomycetes</taxon>
        <taxon>Agaricomycetidae</taxon>
        <taxon>Atheliales</taxon>
        <taxon>Atheliaceae</taxon>
        <taxon>Athelia</taxon>
    </lineage>
</organism>
<gene>
    <name evidence="1" type="ORF">FIBSPDRAFT_481309</name>
</gene>
<dbReference type="Gene3D" id="1.25.10.10">
    <property type="entry name" value="Leucine-rich Repeat Variant"/>
    <property type="match status" value="1"/>
</dbReference>
<protein>
    <recommendedName>
        <fullName evidence="3">ARM repeat-containing protein</fullName>
    </recommendedName>
</protein>
<dbReference type="AlphaFoldDB" id="A0A166VG27"/>
<dbReference type="OrthoDB" id="7537227at2759"/>
<dbReference type="EMBL" id="KV417485">
    <property type="protein sequence ID" value="KZP32687.1"/>
    <property type="molecule type" value="Genomic_DNA"/>
</dbReference>
<accession>A0A166VG27</accession>
<keyword evidence="2" id="KW-1185">Reference proteome</keyword>
<evidence type="ECO:0008006" key="3">
    <source>
        <dbReference type="Google" id="ProtNLM"/>
    </source>
</evidence>
<dbReference type="Proteomes" id="UP000076532">
    <property type="component" value="Unassembled WGS sequence"/>
</dbReference>
<dbReference type="InterPro" id="IPR016024">
    <property type="entry name" value="ARM-type_fold"/>
</dbReference>
<proteinExistence type="predicted"/>
<evidence type="ECO:0000313" key="1">
    <source>
        <dbReference type="EMBL" id="KZP32687.1"/>
    </source>
</evidence>
<dbReference type="InterPro" id="IPR011989">
    <property type="entry name" value="ARM-like"/>
</dbReference>
<sequence length="173" mass="18211">MLNGPHAEDAATALKLLSENEDAQKQIVELNAVPAIAQMLGLEGLECFYAAAVLSNIGSEETDQCVLDSGVIPALVATLQRSDARSANLALNQLAKREILGNCIVSCNGVKSLVAMLDGPHGWEVATTLGWLTNSGMSGLSLLVAIITLLYRSCCRGNIQSECSPSINQVAEK</sequence>
<name>A0A166VG27_9AGAM</name>
<reference evidence="1 2" key="1">
    <citation type="journal article" date="2016" name="Mol. Biol. Evol.">
        <title>Comparative Genomics of Early-Diverging Mushroom-Forming Fungi Provides Insights into the Origins of Lignocellulose Decay Capabilities.</title>
        <authorList>
            <person name="Nagy L.G."/>
            <person name="Riley R."/>
            <person name="Tritt A."/>
            <person name="Adam C."/>
            <person name="Daum C."/>
            <person name="Floudas D."/>
            <person name="Sun H."/>
            <person name="Yadav J.S."/>
            <person name="Pangilinan J."/>
            <person name="Larsson K.H."/>
            <person name="Matsuura K."/>
            <person name="Barry K."/>
            <person name="Labutti K."/>
            <person name="Kuo R."/>
            <person name="Ohm R.A."/>
            <person name="Bhattacharya S.S."/>
            <person name="Shirouzu T."/>
            <person name="Yoshinaga Y."/>
            <person name="Martin F.M."/>
            <person name="Grigoriev I.V."/>
            <person name="Hibbett D.S."/>
        </authorList>
    </citation>
    <scope>NUCLEOTIDE SEQUENCE [LARGE SCALE GENOMIC DNA]</scope>
    <source>
        <strain evidence="1 2">CBS 109695</strain>
    </source>
</reference>